<dbReference type="OrthoDB" id="3040782at2759"/>
<gene>
    <name evidence="1" type="ORF">D9757_008360</name>
</gene>
<dbReference type="Proteomes" id="UP000518752">
    <property type="component" value="Unassembled WGS sequence"/>
</dbReference>
<evidence type="ECO:0000313" key="2">
    <source>
        <dbReference type="Proteomes" id="UP000518752"/>
    </source>
</evidence>
<comment type="caution">
    <text evidence="1">The sequence shown here is derived from an EMBL/GenBank/DDBJ whole genome shotgun (WGS) entry which is preliminary data.</text>
</comment>
<reference evidence="1 2" key="1">
    <citation type="journal article" date="2020" name="ISME J.">
        <title>Uncovering the hidden diversity of litter-decomposition mechanisms in mushroom-forming fungi.</title>
        <authorList>
            <person name="Floudas D."/>
            <person name="Bentzer J."/>
            <person name="Ahren D."/>
            <person name="Johansson T."/>
            <person name="Persson P."/>
            <person name="Tunlid A."/>
        </authorList>
    </citation>
    <scope>NUCLEOTIDE SEQUENCE [LARGE SCALE GENOMIC DNA]</scope>
    <source>
        <strain evidence="1 2">CBS 406.79</strain>
    </source>
</reference>
<dbReference type="InterPro" id="IPR012597">
    <property type="entry name" value="Pheromone"/>
</dbReference>
<evidence type="ECO:0000313" key="1">
    <source>
        <dbReference type="EMBL" id="KAF5381854.1"/>
    </source>
</evidence>
<evidence type="ECO:0008006" key="3">
    <source>
        <dbReference type="Google" id="ProtNLM"/>
    </source>
</evidence>
<dbReference type="EMBL" id="JAACJN010000056">
    <property type="protein sequence ID" value="KAF5381854.1"/>
    <property type="molecule type" value="Genomic_DNA"/>
</dbReference>
<dbReference type="GO" id="GO:0000772">
    <property type="term" value="F:mating pheromone activity"/>
    <property type="evidence" value="ECO:0007669"/>
    <property type="project" value="InterPro"/>
</dbReference>
<proteinExistence type="predicted"/>
<dbReference type="Pfam" id="PF08015">
    <property type="entry name" value="Pheromone"/>
    <property type="match status" value="1"/>
</dbReference>
<organism evidence="1 2">
    <name type="scientific">Collybiopsis confluens</name>
    <dbReference type="NCBI Taxonomy" id="2823264"/>
    <lineage>
        <taxon>Eukaryota</taxon>
        <taxon>Fungi</taxon>
        <taxon>Dikarya</taxon>
        <taxon>Basidiomycota</taxon>
        <taxon>Agaricomycotina</taxon>
        <taxon>Agaricomycetes</taxon>
        <taxon>Agaricomycetidae</taxon>
        <taxon>Agaricales</taxon>
        <taxon>Marasmiineae</taxon>
        <taxon>Omphalotaceae</taxon>
        <taxon>Collybiopsis</taxon>
    </lineage>
</organism>
<dbReference type="GO" id="GO:0016020">
    <property type="term" value="C:membrane"/>
    <property type="evidence" value="ECO:0007669"/>
    <property type="project" value="InterPro"/>
</dbReference>
<sequence length="60" mass="6271">MDTFTTIDPLHLTSTPSDVGCITETLSLSPSPYDDKELSSILPVNAEAGGGDLIAFCIIS</sequence>
<keyword evidence="2" id="KW-1185">Reference proteome</keyword>
<dbReference type="AlphaFoldDB" id="A0A8H5HEG1"/>
<accession>A0A8H5HEG1</accession>
<name>A0A8H5HEG1_9AGAR</name>
<protein>
    <recommendedName>
        <fullName evidence="3">Pheromone</fullName>
    </recommendedName>
</protein>